<sequence>MFIHVIRGATAGLAATALIGTTFAILAREWVAVLFGACALGIFIGIARLVWSTSNQPLVDPGKSQLGPFHTLSGKLLIGLLAAGAVVGGPLTVAVDADAEPAVTPRKSRLSASRKTNAGAEPRGSASLAMPLCRVVVMTGWRGSPMNRSSWRCPSESPIGSTQGFP</sequence>
<keyword evidence="2" id="KW-0472">Membrane</keyword>
<proteinExistence type="predicted"/>
<protein>
    <submittedName>
        <fullName evidence="3">Uncharacterized protein</fullName>
    </submittedName>
</protein>
<reference evidence="3" key="1">
    <citation type="journal article" date="2015" name="Nature">
        <title>Complex archaea that bridge the gap between prokaryotes and eukaryotes.</title>
        <authorList>
            <person name="Spang A."/>
            <person name="Saw J.H."/>
            <person name="Jorgensen S.L."/>
            <person name="Zaremba-Niedzwiedzka K."/>
            <person name="Martijn J."/>
            <person name="Lind A.E."/>
            <person name="van Eijk R."/>
            <person name="Schleper C."/>
            <person name="Guy L."/>
            <person name="Ettema T.J."/>
        </authorList>
    </citation>
    <scope>NUCLEOTIDE SEQUENCE</scope>
</reference>
<evidence type="ECO:0000313" key="3">
    <source>
        <dbReference type="EMBL" id="KKK49245.1"/>
    </source>
</evidence>
<accession>A0A0F8WLW4</accession>
<comment type="caution">
    <text evidence="3">The sequence shown here is derived from an EMBL/GenBank/DDBJ whole genome shotgun (WGS) entry which is preliminary data.</text>
</comment>
<feature type="region of interest" description="Disordered" evidence="1">
    <location>
        <begin position="105"/>
        <end position="124"/>
    </location>
</feature>
<keyword evidence="2" id="KW-1133">Transmembrane helix</keyword>
<name>A0A0F8WLW4_9ZZZZ</name>
<feature type="transmembrane region" description="Helical" evidence="2">
    <location>
        <begin position="34"/>
        <end position="51"/>
    </location>
</feature>
<keyword evidence="2" id="KW-0812">Transmembrane</keyword>
<feature type="region of interest" description="Disordered" evidence="1">
    <location>
        <begin position="146"/>
        <end position="166"/>
    </location>
</feature>
<organism evidence="3">
    <name type="scientific">marine sediment metagenome</name>
    <dbReference type="NCBI Taxonomy" id="412755"/>
    <lineage>
        <taxon>unclassified sequences</taxon>
        <taxon>metagenomes</taxon>
        <taxon>ecological metagenomes</taxon>
    </lineage>
</organism>
<evidence type="ECO:0000256" key="1">
    <source>
        <dbReference type="SAM" id="MobiDB-lite"/>
    </source>
</evidence>
<dbReference type="AlphaFoldDB" id="A0A0F8WLW4"/>
<feature type="transmembrane region" description="Helical" evidence="2">
    <location>
        <begin position="72"/>
        <end position="95"/>
    </location>
</feature>
<evidence type="ECO:0000256" key="2">
    <source>
        <dbReference type="SAM" id="Phobius"/>
    </source>
</evidence>
<gene>
    <name evidence="3" type="ORF">LCGC14_3136990</name>
</gene>
<dbReference type="EMBL" id="LAZR01068648">
    <property type="protein sequence ID" value="KKK49245.1"/>
    <property type="molecule type" value="Genomic_DNA"/>
</dbReference>